<dbReference type="InterPro" id="IPR036394">
    <property type="entry name" value="Ribosomal_uL22_sf"/>
</dbReference>
<evidence type="ECO:0000313" key="2">
    <source>
        <dbReference type="EMBL" id="ELK08898.1"/>
    </source>
</evidence>
<gene>
    <name evidence="2" type="ORF">PAL_GLEAN10012149</name>
</gene>
<proteinExistence type="predicted"/>
<dbReference type="STRING" id="9402.L5KEJ8"/>
<evidence type="ECO:0000313" key="3">
    <source>
        <dbReference type="Proteomes" id="UP000010552"/>
    </source>
</evidence>
<keyword evidence="3" id="KW-1185">Reference proteome</keyword>
<organism evidence="2 3">
    <name type="scientific">Pteropus alecto</name>
    <name type="common">Black flying fox</name>
    <dbReference type="NCBI Taxonomy" id="9402"/>
    <lineage>
        <taxon>Eukaryota</taxon>
        <taxon>Metazoa</taxon>
        <taxon>Chordata</taxon>
        <taxon>Craniata</taxon>
        <taxon>Vertebrata</taxon>
        <taxon>Euteleostomi</taxon>
        <taxon>Mammalia</taxon>
        <taxon>Eutheria</taxon>
        <taxon>Laurasiatheria</taxon>
        <taxon>Chiroptera</taxon>
        <taxon>Yinpterochiroptera</taxon>
        <taxon>Pteropodoidea</taxon>
        <taxon>Pteropodidae</taxon>
        <taxon>Pteropodinae</taxon>
        <taxon>Pteropus</taxon>
    </lineage>
</organism>
<dbReference type="EMBL" id="KB030861">
    <property type="protein sequence ID" value="ELK08898.1"/>
    <property type="molecule type" value="Genomic_DNA"/>
</dbReference>
<name>L5KEJ8_PTEAL</name>
<sequence length="63" mass="7349">MQTLQSSWVDEPLNESPCHTETILTEKGQVVPRPEEKDAQKKKISQKKLKKQKLMAWEEISLK</sequence>
<dbReference type="GO" id="GO:0003735">
    <property type="term" value="F:structural constituent of ribosome"/>
    <property type="evidence" value="ECO:0007669"/>
    <property type="project" value="InterPro"/>
</dbReference>
<dbReference type="InParanoid" id="L5KEJ8"/>
<dbReference type="AlphaFoldDB" id="L5KEJ8"/>
<reference evidence="3" key="1">
    <citation type="journal article" date="2013" name="Science">
        <title>Comparative analysis of bat genomes provides insight into the evolution of flight and immunity.</title>
        <authorList>
            <person name="Zhang G."/>
            <person name="Cowled C."/>
            <person name="Shi Z."/>
            <person name="Huang Z."/>
            <person name="Bishop-Lilly K.A."/>
            <person name="Fang X."/>
            <person name="Wynne J.W."/>
            <person name="Xiong Z."/>
            <person name="Baker M.L."/>
            <person name="Zhao W."/>
            <person name="Tachedjian M."/>
            <person name="Zhu Y."/>
            <person name="Zhou P."/>
            <person name="Jiang X."/>
            <person name="Ng J."/>
            <person name="Yang L."/>
            <person name="Wu L."/>
            <person name="Xiao J."/>
            <person name="Feng Y."/>
            <person name="Chen Y."/>
            <person name="Sun X."/>
            <person name="Zhang Y."/>
            <person name="Marsh G.A."/>
            <person name="Crameri G."/>
            <person name="Broder C.C."/>
            <person name="Frey K.G."/>
            <person name="Wang L.F."/>
            <person name="Wang J."/>
        </authorList>
    </citation>
    <scope>NUCLEOTIDE SEQUENCE [LARGE SCALE GENOMIC DNA]</scope>
</reference>
<dbReference type="GO" id="GO:0006412">
    <property type="term" value="P:translation"/>
    <property type="evidence" value="ECO:0007669"/>
    <property type="project" value="InterPro"/>
</dbReference>
<dbReference type="Proteomes" id="UP000010552">
    <property type="component" value="Unassembled WGS sequence"/>
</dbReference>
<evidence type="ECO:0000256" key="1">
    <source>
        <dbReference type="SAM" id="MobiDB-lite"/>
    </source>
</evidence>
<feature type="region of interest" description="Disordered" evidence="1">
    <location>
        <begin position="1"/>
        <end position="48"/>
    </location>
</feature>
<accession>L5KEJ8</accession>
<dbReference type="Gene3D" id="3.90.470.10">
    <property type="entry name" value="Ribosomal protein L22/L17"/>
    <property type="match status" value="1"/>
</dbReference>
<dbReference type="GO" id="GO:0005840">
    <property type="term" value="C:ribosome"/>
    <property type="evidence" value="ECO:0007669"/>
    <property type="project" value="InterPro"/>
</dbReference>
<protein>
    <submittedName>
        <fullName evidence="2">Uncharacterized protein</fullName>
    </submittedName>
</protein>